<dbReference type="PROSITE" id="PS50158">
    <property type="entry name" value="ZF_CCHC"/>
    <property type="match status" value="1"/>
</dbReference>
<dbReference type="GO" id="GO:0003676">
    <property type="term" value="F:nucleic acid binding"/>
    <property type="evidence" value="ECO:0007669"/>
    <property type="project" value="InterPro"/>
</dbReference>
<sequence>MKLRLEFESVRAGLLNRNPVPSLDICLGELLREEQRLSTQMGMTSEKVFSKAVNLTYAAQGRGRNKLQCFSCKEFGHIARNYSKKVCNYCKKEGHLVKDCRVRPQNRQSQAFQADVQSSPSSAPPTISSDSSVLTPAMVQQMIVSAFTALGLQGSGVRDGDREGA</sequence>
<evidence type="ECO:0000313" key="5">
    <source>
        <dbReference type="Proteomes" id="UP000619265"/>
    </source>
</evidence>
<evidence type="ECO:0000256" key="1">
    <source>
        <dbReference type="PROSITE-ProRule" id="PRU00047"/>
    </source>
</evidence>
<evidence type="ECO:0000313" key="4">
    <source>
        <dbReference type="EMBL" id="KAF5450004.1"/>
    </source>
</evidence>
<dbReference type="Pfam" id="PF00098">
    <property type="entry name" value="zf-CCHC"/>
    <property type="match status" value="1"/>
</dbReference>
<reference evidence="4" key="2">
    <citation type="submission" date="2020-03" db="EMBL/GenBank/DDBJ databases">
        <title>Walnut 2.0.</title>
        <authorList>
            <person name="Marrano A."/>
            <person name="Britton M."/>
            <person name="Zimin A.V."/>
            <person name="Zaini P.A."/>
            <person name="Workman R."/>
            <person name="Puiu D."/>
            <person name="Bianco L."/>
            <person name="Allen B.J."/>
            <person name="Troggio M."/>
            <person name="Leslie C.A."/>
            <person name="Timp W."/>
            <person name="Dendekar A."/>
            <person name="Salzberg S.L."/>
            <person name="Neale D.B."/>
        </authorList>
    </citation>
    <scope>NUCLEOTIDE SEQUENCE</scope>
    <source>
        <tissue evidence="4">Leaves</tissue>
    </source>
</reference>
<gene>
    <name evidence="4" type="ORF">F2P56_030389</name>
</gene>
<name>A0A833TZR9_JUGRE</name>
<dbReference type="InterPro" id="IPR001878">
    <property type="entry name" value="Znf_CCHC"/>
</dbReference>
<dbReference type="Gene3D" id="4.10.60.10">
    <property type="entry name" value="Zinc finger, CCHC-type"/>
    <property type="match status" value="2"/>
</dbReference>
<protein>
    <recommendedName>
        <fullName evidence="3">CCHC-type domain-containing protein</fullName>
    </recommendedName>
</protein>
<feature type="compositionally biased region" description="Low complexity" evidence="2">
    <location>
        <begin position="118"/>
        <end position="131"/>
    </location>
</feature>
<evidence type="ECO:0000259" key="3">
    <source>
        <dbReference type="PROSITE" id="PS50158"/>
    </source>
</evidence>
<keyword evidence="1" id="KW-0862">Zinc</keyword>
<dbReference type="PANTHER" id="PTHR34222">
    <property type="entry name" value="GAG_PRE-INTEGRS DOMAIN-CONTAINING PROTEIN"/>
    <property type="match status" value="1"/>
</dbReference>
<dbReference type="GO" id="GO:0008270">
    <property type="term" value="F:zinc ion binding"/>
    <property type="evidence" value="ECO:0007669"/>
    <property type="project" value="UniProtKB-KW"/>
</dbReference>
<dbReference type="Proteomes" id="UP000619265">
    <property type="component" value="Unassembled WGS sequence"/>
</dbReference>
<keyword evidence="1" id="KW-0479">Metal-binding</keyword>
<dbReference type="EMBL" id="LIHL02000013">
    <property type="protein sequence ID" value="KAF5450004.1"/>
    <property type="molecule type" value="Genomic_DNA"/>
</dbReference>
<dbReference type="PANTHER" id="PTHR34222:SF83">
    <property type="entry name" value="CCHC-TYPE DOMAIN-CONTAINING PROTEIN"/>
    <property type="match status" value="1"/>
</dbReference>
<feature type="region of interest" description="Disordered" evidence="2">
    <location>
        <begin position="108"/>
        <end position="131"/>
    </location>
</feature>
<dbReference type="InterPro" id="IPR036875">
    <property type="entry name" value="Znf_CCHC_sf"/>
</dbReference>
<dbReference type="AlphaFoldDB" id="A0A833TZR9"/>
<accession>A0A833TZR9</accession>
<comment type="caution">
    <text evidence="4">The sequence shown here is derived from an EMBL/GenBank/DDBJ whole genome shotgun (WGS) entry which is preliminary data.</text>
</comment>
<dbReference type="SUPFAM" id="SSF57756">
    <property type="entry name" value="Retrovirus zinc finger-like domains"/>
    <property type="match status" value="1"/>
</dbReference>
<feature type="domain" description="CCHC-type" evidence="3">
    <location>
        <begin position="87"/>
        <end position="101"/>
    </location>
</feature>
<evidence type="ECO:0000256" key="2">
    <source>
        <dbReference type="SAM" id="MobiDB-lite"/>
    </source>
</evidence>
<reference evidence="4" key="1">
    <citation type="submission" date="2015-10" db="EMBL/GenBank/DDBJ databases">
        <authorList>
            <person name="Martinez-Garcia P.J."/>
            <person name="Crepeau M.W."/>
            <person name="Puiu D."/>
            <person name="Gonzalez-Ibeas D."/>
            <person name="Whalen J."/>
            <person name="Stevens K."/>
            <person name="Paul R."/>
            <person name="Butterfield T."/>
            <person name="Britton M."/>
            <person name="Reagan R."/>
            <person name="Chakraborty S."/>
            <person name="Walawage S.L."/>
            <person name="Vasquez-Gross H.A."/>
            <person name="Cardeno C."/>
            <person name="Famula R."/>
            <person name="Pratt K."/>
            <person name="Kuruganti S."/>
            <person name="Aradhya M.K."/>
            <person name="Leslie C.A."/>
            <person name="Dandekar A.M."/>
            <person name="Salzberg S.L."/>
            <person name="Wegrzyn J.L."/>
            <person name="Langley C.H."/>
            <person name="Neale D.B."/>
        </authorList>
    </citation>
    <scope>NUCLEOTIDE SEQUENCE</scope>
    <source>
        <tissue evidence="4">Leaves</tissue>
    </source>
</reference>
<feature type="compositionally biased region" description="Polar residues" evidence="2">
    <location>
        <begin position="108"/>
        <end position="117"/>
    </location>
</feature>
<keyword evidence="1" id="KW-0863">Zinc-finger</keyword>
<dbReference type="SMART" id="SM00343">
    <property type="entry name" value="ZnF_C2HC"/>
    <property type="match status" value="2"/>
</dbReference>
<dbReference type="Gramene" id="Jr13_19180_p1">
    <property type="protein sequence ID" value="cds.Jr13_19180_p1"/>
    <property type="gene ID" value="Jr13_19180"/>
</dbReference>
<proteinExistence type="predicted"/>
<organism evidence="4 5">
    <name type="scientific">Juglans regia</name>
    <name type="common">English walnut</name>
    <dbReference type="NCBI Taxonomy" id="51240"/>
    <lineage>
        <taxon>Eukaryota</taxon>
        <taxon>Viridiplantae</taxon>
        <taxon>Streptophyta</taxon>
        <taxon>Embryophyta</taxon>
        <taxon>Tracheophyta</taxon>
        <taxon>Spermatophyta</taxon>
        <taxon>Magnoliopsida</taxon>
        <taxon>eudicotyledons</taxon>
        <taxon>Gunneridae</taxon>
        <taxon>Pentapetalae</taxon>
        <taxon>rosids</taxon>
        <taxon>fabids</taxon>
        <taxon>Fagales</taxon>
        <taxon>Juglandaceae</taxon>
        <taxon>Juglans</taxon>
    </lineage>
</organism>